<dbReference type="PANTHER" id="PTHR31008">
    <property type="entry name" value="COP1-INTERACTING PROTEIN-RELATED"/>
    <property type="match status" value="1"/>
</dbReference>
<dbReference type="AlphaFoldDB" id="A0A328DZR5"/>
<protein>
    <recommendedName>
        <fullName evidence="4">COP1-interacting protein 7</fullName>
    </recommendedName>
</protein>
<feature type="compositionally biased region" description="Polar residues" evidence="1">
    <location>
        <begin position="263"/>
        <end position="272"/>
    </location>
</feature>
<evidence type="ECO:0000256" key="1">
    <source>
        <dbReference type="SAM" id="MobiDB-lite"/>
    </source>
</evidence>
<dbReference type="EMBL" id="NQVE01000076">
    <property type="protein sequence ID" value="RAL49653.1"/>
    <property type="molecule type" value="Genomic_DNA"/>
</dbReference>
<feature type="region of interest" description="Disordered" evidence="1">
    <location>
        <begin position="766"/>
        <end position="815"/>
    </location>
</feature>
<organism evidence="2 3">
    <name type="scientific">Cuscuta australis</name>
    <dbReference type="NCBI Taxonomy" id="267555"/>
    <lineage>
        <taxon>Eukaryota</taxon>
        <taxon>Viridiplantae</taxon>
        <taxon>Streptophyta</taxon>
        <taxon>Embryophyta</taxon>
        <taxon>Tracheophyta</taxon>
        <taxon>Spermatophyta</taxon>
        <taxon>Magnoliopsida</taxon>
        <taxon>eudicotyledons</taxon>
        <taxon>Gunneridae</taxon>
        <taxon>Pentapetalae</taxon>
        <taxon>asterids</taxon>
        <taxon>lamiids</taxon>
        <taxon>Solanales</taxon>
        <taxon>Convolvulaceae</taxon>
        <taxon>Cuscuteae</taxon>
        <taxon>Cuscuta</taxon>
        <taxon>Cuscuta subgen. Grammica</taxon>
        <taxon>Cuscuta sect. Cleistogrammica</taxon>
    </lineage>
</organism>
<feature type="region of interest" description="Disordered" evidence="1">
    <location>
        <begin position="240"/>
        <end position="274"/>
    </location>
</feature>
<comment type="caution">
    <text evidence="2">The sequence shown here is derived from an EMBL/GenBank/DDBJ whole genome shotgun (WGS) entry which is preliminary data.</text>
</comment>
<accession>A0A328DZR5</accession>
<reference evidence="2 3" key="1">
    <citation type="submission" date="2018-06" db="EMBL/GenBank/DDBJ databases">
        <title>The Genome of Cuscuta australis (Dodder) Provides Insight into the Evolution of Plant Parasitism.</title>
        <authorList>
            <person name="Liu H."/>
        </authorList>
    </citation>
    <scope>NUCLEOTIDE SEQUENCE [LARGE SCALE GENOMIC DNA]</scope>
    <source>
        <strain evidence="3">cv. Yunnan</strain>
        <tissue evidence="2">Vines</tissue>
    </source>
</reference>
<feature type="compositionally biased region" description="Polar residues" evidence="1">
    <location>
        <begin position="670"/>
        <end position="683"/>
    </location>
</feature>
<keyword evidence="3" id="KW-1185">Reference proteome</keyword>
<feature type="compositionally biased region" description="Basic and acidic residues" evidence="1">
    <location>
        <begin position="741"/>
        <end position="750"/>
    </location>
</feature>
<feature type="region of interest" description="Disordered" evidence="1">
    <location>
        <begin position="670"/>
        <end position="750"/>
    </location>
</feature>
<evidence type="ECO:0000313" key="2">
    <source>
        <dbReference type="EMBL" id="RAL49653.1"/>
    </source>
</evidence>
<feature type="compositionally biased region" description="Basic residues" evidence="1">
    <location>
        <begin position="370"/>
        <end position="382"/>
    </location>
</feature>
<evidence type="ECO:0000313" key="3">
    <source>
        <dbReference type="Proteomes" id="UP000249390"/>
    </source>
</evidence>
<dbReference type="PANTHER" id="PTHR31008:SF0">
    <property type="entry name" value="CSL1"/>
    <property type="match status" value="1"/>
</dbReference>
<name>A0A328DZR5_9ASTE</name>
<dbReference type="Proteomes" id="UP000249390">
    <property type="component" value="Unassembled WGS sequence"/>
</dbReference>
<gene>
    <name evidence="2" type="ORF">DM860_001944</name>
</gene>
<feature type="compositionally biased region" description="Low complexity" evidence="1">
    <location>
        <begin position="403"/>
        <end position="414"/>
    </location>
</feature>
<evidence type="ECO:0008006" key="4">
    <source>
        <dbReference type="Google" id="ProtNLM"/>
    </source>
</evidence>
<feature type="region of interest" description="Disordered" evidence="1">
    <location>
        <begin position="319"/>
        <end position="417"/>
    </location>
</feature>
<feature type="compositionally biased region" description="Basic and acidic residues" evidence="1">
    <location>
        <begin position="336"/>
        <end position="346"/>
    </location>
</feature>
<feature type="compositionally biased region" description="Basic and acidic residues" evidence="1">
    <location>
        <begin position="684"/>
        <end position="694"/>
    </location>
</feature>
<proteinExistence type="predicted"/>
<feature type="compositionally biased region" description="Basic residues" evidence="1">
    <location>
        <begin position="324"/>
        <end position="335"/>
    </location>
</feature>
<feature type="compositionally biased region" description="Basic and acidic residues" evidence="1">
    <location>
        <begin position="249"/>
        <end position="260"/>
    </location>
</feature>
<sequence>MMDPFTLLDYALLKLTPTRTRCDLVVVSGGKSEKLASGLVEPFIAHLKFAKDQIPKGGYSITLRPPSPASFWFTKATFQRFVRFLSTPEILERFMQLEQEIVQIESSIDSKSFSKSSSEEASPATDSASSKENSKYRLQCVLDTRKALLRKEQAMAYARAAVAGFEVEQMDDLICFANAFGASRLREACVDFIELYKQKHTDCQWMDEVIAMKACSQPELSYLGNSGIVLASENGNESLVRSSSFDTSSDSKESQHKVDGVGDNNTPSTKVQLQMPWPNQIPPYMYNFHSPTVHPMPFPAGMHPVPPYYLGHLHCPQTVDGNGSKKHHKSWRKKEKVSNSHAAEKSSDDDEKITPSYSDSETSSDESVKQRGRGRKHKKKSSKTVVIRNINYITSKNNRSDESSSIDATSSVDESSIKQQVDDAISLLEQGHNNIKTHKHSKRGHDGGVENWDAFQNILMSREDEERQSGVSFNGEEEDPILKNPNGFELKKTNSERHLPSSDGSVVVTERYGEEGHGGHIANKVDFSNGEEIHRSLKSGDDWFVMKNNNSGNSERDGAKDAIFENGDSLGCDREAKNRTVTAAIDDSFIIQQSHSVSEEHWKTDVNMEADLFTDQAVSSQPKPSSSIEPNDLCLVVSRDRSSGPAEVSRMPELGYEIEASFVGRHNKTDSNVAQAEQSSPVNDTKKSIKKDHSSPSTKNPSKDNTKSKLSPGYLSRNNKLDSLSKSKKASPTNKLAVQKSKLEREEEARKKMEELVIERQKRIAERTSASALRTPGPKKVTAGSKTTSSKPEKNRLLQPSNSFKDQKVHVRVSR</sequence>